<dbReference type="EMBL" id="JAEDAM010000001">
    <property type="protein sequence ID" value="MBS8121431.1"/>
    <property type="molecule type" value="Genomic_DNA"/>
</dbReference>
<accession>A0ABS5QL35</accession>
<comment type="similarity">
    <text evidence="1">Belongs to the 5'(3')-deoxyribonucleotidase family.</text>
</comment>
<sequence>MKKIVGIDMDEVLAETVQSALEHNGFKIAGRTLYKEEITSYKISDMEKFKDLNQEIVDFFHNFLQHENSYNIKPVDGSYEKLVYLKNNNYKLHVITARQESLKNSTYKWIEKNFPGLIDDVHFTNHFTKNSKPKSEVCKRIGTDFMFEDNFEYAKEIVENANIKIFLLTKNWNINEKINIKKIHRLNSWNDFNLKLI</sequence>
<evidence type="ECO:0000313" key="2">
    <source>
        <dbReference type="EMBL" id="MBS8121431.1"/>
    </source>
</evidence>
<dbReference type="Gene3D" id="1.10.40.40">
    <property type="entry name" value="Deoxyribonucleotidase, domain 2"/>
    <property type="match status" value="1"/>
</dbReference>
<dbReference type="Pfam" id="PF06941">
    <property type="entry name" value="NT5C"/>
    <property type="match status" value="1"/>
</dbReference>
<dbReference type="PANTHER" id="PTHR35134">
    <property type="entry name" value="NUCLEOTIDASE YQFW-RELATED"/>
    <property type="match status" value="1"/>
</dbReference>
<dbReference type="InterPro" id="IPR052419">
    <property type="entry name" value="5_3-deoxyribonucleotidase-like"/>
</dbReference>
<keyword evidence="3" id="KW-1185">Reference proteome</keyword>
<protein>
    <submittedName>
        <fullName evidence="2">5'(3')-deoxyribonucleotidase, containing HAD-like domain</fullName>
    </submittedName>
</protein>
<dbReference type="InterPro" id="IPR036412">
    <property type="entry name" value="HAD-like_sf"/>
</dbReference>
<evidence type="ECO:0000313" key="3">
    <source>
        <dbReference type="Proteomes" id="UP000680365"/>
    </source>
</evidence>
<dbReference type="RefSeq" id="WP_213347942.1">
    <property type="nucleotide sequence ID" value="NZ_JAEDAM010000001.1"/>
</dbReference>
<comment type="caution">
    <text evidence="2">The sequence shown here is derived from an EMBL/GenBank/DDBJ whole genome shotgun (WGS) entry which is preliminary data.</text>
</comment>
<reference evidence="2 3" key="1">
    <citation type="journal article" date="2021" name="Nat. Commun.">
        <title>Reductive evolution and unique predatory mode in the CPR bacterium Vampirococcus lugosii.</title>
        <authorList>
            <person name="Moreira D."/>
            <person name="Zivanovic Y."/>
            <person name="Lopez-Archilla A.I."/>
            <person name="Iniesto M."/>
            <person name="Lopez-Garcia P."/>
        </authorList>
    </citation>
    <scope>NUCLEOTIDE SEQUENCE [LARGE SCALE GENOMIC DNA]</scope>
    <source>
        <strain evidence="2">Chiprana</strain>
    </source>
</reference>
<dbReference type="InterPro" id="IPR010708">
    <property type="entry name" value="5'(3')-deoxyribonucleotidase"/>
</dbReference>
<name>A0ABS5QL35_9BACT</name>
<dbReference type="SUPFAM" id="SSF56784">
    <property type="entry name" value="HAD-like"/>
    <property type="match status" value="1"/>
</dbReference>
<evidence type="ECO:0000256" key="1">
    <source>
        <dbReference type="ARBA" id="ARBA00009589"/>
    </source>
</evidence>
<dbReference type="PANTHER" id="PTHR35134:SF2">
    <property type="entry name" value="NUCLEOTIDASE YQFW-RELATED"/>
    <property type="match status" value="1"/>
</dbReference>
<dbReference type="Gene3D" id="3.40.50.1000">
    <property type="entry name" value="HAD superfamily/HAD-like"/>
    <property type="match status" value="1"/>
</dbReference>
<dbReference type="Proteomes" id="UP000680365">
    <property type="component" value="Unassembled WGS sequence"/>
</dbReference>
<gene>
    <name evidence="2" type="ORF">VAMP_2n172</name>
</gene>
<organism evidence="2 3">
    <name type="scientific">Candidatus Vampirococcus lugosii</name>
    <dbReference type="NCBI Taxonomy" id="2789015"/>
    <lineage>
        <taxon>Bacteria</taxon>
        <taxon>Candidatus Absconditibacteriota</taxon>
        <taxon>Vampirococcus</taxon>
    </lineage>
</organism>
<dbReference type="InterPro" id="IPR023214">
    <property type="entry name" value="HAD_sf"/>
</dbReference>
<proteinExistence type="inferred from homology"/>